<evidence type="ECO:0000313" key="4">
    <source>
        <dbReference type="Proteomes" id="UP000515204"/>
    </source>
</evidence>
<evidence type="ECO:0000259" key="3">
    <source>
        <dbReference type="PROSITE" id="PS50238"/>
    </source>
</evidence>
<keyword evidence="4" id="KW-1185">Reference proteome</keyword>
<name>A0A6P3WMW2_DINQU</name>
<feature type="region of interest" description="Disordered" evidence="2">
    <location>
        <begin position="608"/>
        <end position="640"/>
    </location>
</feature>
<evidence type="ECO:0000256" key="1">
    <source>
        <dbReference type="ARBA" id="ARBA00022468"/>
    </source>
</evidence>
<evidence type="ECO:0000256" key="2">
    <source>
        <dbReference type="SAM" id="MobiDB-lite"/>
    </source>
</evidence>
<dbReference type="SMART" id="SM00324">
    <property type="entry name" value="RhoGAP"/>
    <property type="match status" value="1"/>
</dbReference>
<dbReference type="Proteomes" id="UP000515204">
    <property type="component" value="Unplaced"/>
</dbReference>
<dbReference type="GO" id="GO:0051056">
    <property type="term" value="P:regulation of small GTPase mediated signal transduction"/>
    <property type="evidence" value="ECO:0007669"/>
    <property type="project" value="TreeGrafter"/>
</dbReference>
<feature type="region of interest" description="Disordered" evidence="2">
    <location>
        <begin position="878"/>
        <end position="965"/>
    </location>
</feature>
<dbReference type="PANTHER" id="PTHR14963:SF7">
    <property type="entry name" value="RHO GTPASE-ACTIVATING PROTEIN 19"/>
    <property type="match status" value="1"/>
</dbReference>
<feature type="compositionally biased region" description="Basic and acidic residues" evidence="2">
    <location>
        <begin position="955"/>
        <end position="965"/>
    </location>
</feature>
<evidence type="ECO:0000313" key="5">
    <source>
        <dbReference type="RefSeq" id="XP_014467371.1"/>
    </source>
</evidence>
<organism evidence="4 5">
    <name type="scientific">Dinoponera quadriceps</name>
    <name type="common">South American ant</name>
    <dbReference type="NCBI Taxonomy" id="609295"/>
    <lineage>
        <taxon>Eukaryota</taxon>
        <taxon>Metazoa</taxon>
        <taxon>Ecdysozoa</taxon>
        <taxon>Arthropoda</taxon>
        <taxon>Hexapoda</taxon>
        <taxon>Insecta</taxon>
        <taxon>Pterygota</taxon>
        <taxon>Neoptera</taxon>
        <taxon>Endopterygota</taxon>
        <taxon>Hymenoptera</taxon>
        <taxon>Apocrita</taxon>
        <taxon>Aculeata</taxon>
        <taxon>Formicoidea</taxon>
        <taxon>Formicidae</taxon>
        <taxon>Ponerinae</taxon>
        <taxon>Ponerini</taxon>
        <taxon>Dinoponera</taxon>
    </lineage>
</organism>
<feature type="compositionally biased region" description="Low complexity" evidence="2">
    <location>
        <begin position="609"/>
        <end position="618"/>
    </location>
</feature>
<dbReference type="RefSeq" id="XP_014467371.1">
    <property type="nucleotide sequence ID" value="XM_014611885.1"/>
</dbReference>
<dbReference type="InterPro" id="IPR008936">
    <property type="entry name" value="Rho_GTPase_activation_prot"/>
</dbReference>
<accession>A0A6P3WMW2</accession>
<dbReference type="InterPro" id="IPR000198">
    <property type="entry name" value="RhoGAP_dom"/>
</dbReference>
<dbReference type="GeneID" id="106740642"/>
<dbReference type="GO" id="GO:0005737">
    <property type="term" value="C:cytoplasm"/>
    <property type="evidence" value="ECO:0007669"/>
    <property type="project" value="TreeGrafter"/>
</dbReference>
<feature type="domain" description="Rho-GAP" evidence="3">
    <location>
        <begin position="68"/>
        <end position="266"/>
    </location>
</feature>
<feature type="compositionally biased region" description="Polar residues" evidence="2">
    <location>
        <begin position="619"/>
        <end position="633"/>
    </location>
</feature>
<dbReference type="Gene3D" id="1.10.555.10">
    <property type="entry name" value="Rho GTPase activation protein"/>
    <property type="match status" value="1"/>
</dbReference>
<dbReference type="OrthoDB" id="10061772at2759"/>
<dbReference type="PANTHER" id="PTHR14963">
    <property type="entry name" value="RHO GTPASE ACTIVATING PROTEIN 18,19-RELATED"/>
    <property type="match status" value="1"/>
</dbReference>
<gene>
    <name evidence="5" type="primary">LOC106740642</name>
</gene>
<reference evidence="5" key="1">
    <citation type="submission" date="2025-08" db="UniProtKB">
        <authorList>
            <consortium name="RefSeq"/>
        </authorList>
    </citation>
    <scope>IDENTIFICATION</scope>
</reference>
<keyword evidence="1" id="KW-0343">GTPase activation</keyword>
<proteinExistence type="predicted"/>
<dbReference type="PROSITE" id="PS50238">
    <property type="entry name" value="RHOGAP"/>
    <property type="match status" value="1"/>
</dbReference>
<protein>
    <submittedName>
        <fullName evidence="5">Uncharacterized protein LOC106740642</fullName>
    </submittedName>
</protein>
<sequence>MADFNDGVDGKLASRMRKVNPEQFHTLVKMHLSFELDLHTEDNDAITEKARLKKWGLPSFTKKSKSLVSLEKGTEGVTLSEDGINHVMQLINYLSMEENIIQEGIFRRTGKLTRQQDLKIAMSQSLSLDLDDGRFSVHDCASVLKGFLAELSEPLLTDLHYPAHCQIAELCSLDAKTNDGRLLRSLQLLLLLLPSINRILLKAILTLLNKTASYEHSNKMNSDTLATLFTPHLLCPRKLSPEALHINSQNLSCLVAFMIRKGMELFEIPPKLATDIRAYWMEQERKLLSPKKTDLNESIPDTTSTAHTVFSFVDRKLTAKANSTQDTQAALAQLYAHIQAMPESAKKRRLVKQFNKENGQGTPRHAKHCKTKSLGDSIKKHIFHNRILGHKKFVDINVRCNISRSSSEENILSMKLENSLLPARTLLSKSNDELSVENCDIKTNNDPLRAKHTSSNISSCKTSDTLNCKAKRKLCDRSVSGHEKSDEGDDLGEIAEQSSKASQGASLDLDGDRFSSLKAPVELNSSTSLQEIDTMSAPDERSPCDIAHAVTSRDDSPHEAGKLTRQLSEPADMYSSHGVVHHCDRSSTTSGGELARPNSEPALPFVVTQSDAQDDASSPSETRTPSVEASSVAPNVEPRTESACAHLSPIVRNRFRNVYAVHTSTPSSLLRRSLATNDYMLTPITNNDDRSMSPITQSATKMSKAMQESMMTPRSRKPVMIVSTSNLCNLVTNSCNQQCNVANGALRGSNLGMLGATNYTSILEESQTCNNSADHVPPCHVAKEDAHGGRDADGNDTPERHSCDNFSVAKCCTTTTQQSSVSITSTFREYLLSRSVLTASPVDLSFTSRTGDFEQSESDLNILNDDDTLSDSLLHCLDGNQPDTSDTSGIASGSTNSANNSTEKFSEEFSSSPRKRGTSLQRNDSKRSAREHKDAKGHEHLKHRHPPNESVNPLRMKDSFQETSF</sequence>
<feature type="compositionally biased region" description="Low complexity" evidence="2">
    <location>
        <begin position="887"/>
        <end position="912"/>
    </location>
</feature>
<feature type="compositionally biased region" description="Basic and acidic residues" evidence="2">
    <location>
        <begin position="923"/>
        <end position="938"/>
    </location>
</feature>
<dbReference type="GO" id="GO:0005096">
    <property type="term" value="F:GTPase activator activity"/>
    <property type="evidence" value="ECO:0007669"/>
    <property type="project" value="UniProtKB-KW"/>
</dbReference>
<dbReference type="KEGG" id="dqu:106740642"/>
<dbReference type="AlphaFoldDB" id="A0A6P3WMW2"/>
<dbReference type="GO" id="GO:0007165">
    <property type="term" value="P:signal transduction"/>
    <property type="evidence" value="ECO:0007669"/>
    <property type="project" value="InterPro"/>
</dbReference>
<dbReference type="SUPFAM" id="SSF48350">
    <property type="entry name" value="GTPase activation domain, GAP"/>
    <property type="match status" value="1"/>
</dbReference>
<dbReference type="Pfam" id="PF00620">
    <property type="entry name" value="RhoGAP"/>
    <property type="match status" value="1"/>
</dbReference>